<protein>
    <submittedName>
        <fullName evidence="1">Uncharacterized protein</fullName>
    </submittedName>
</protein>
<sequence>MDALMMKSCYVTGDVTESSETDGEQDFTNALKLYGELHNRCKSESLNILTETDQEELSLIFQTLDKLNQTTSVLQNNPSSQQRSEQSRWRIVRVAVIKAVEMCVGIIEFNFRLYNSLGTMDDGRCSAEESTTTSSSSVAGCNCLAPKDEHRLGVQLRGLELLIRLDHSLTRFRLFMSKQIVLMAMMAVIVTATHRRSWGLSLVHCANAGSRPYQKSEQSVPKVPSYLTDCEVCGTNLTVLPGNGGFHTGSFLEDIRSHPHLINMMCTCSKLLILLEYFLNYQNNTDFMAFAVVPPCPL</sequence>
<evidence type="ECO:0000313" key="2">
    <source>
        <dbReference type="Proteomes" id="UP000465266"/>
    </source>
</evidence>
<comment type="caution">
    <text evidence="1">The sequence shown here is derived from an EMBL/GenBank/DDBJ whole genome shotgun (WGS) entry which is preliminary data.</text>
</comment>
<keyword evidence="2" id="KW-1185">Reference proteome</keyword>
<name>A0ABQ1AWR4_9EURO</name>
<gene>
    <name evidence="1" type="ORF">IFM53868_05825</name>
</gene>
<dbReference type="Proteomes" id="UP000465266">
    <property type="component" value="Unassembled WGS sequence"/>
</dbReference>
<proteinExistence type="predicted"/>
<accession>A0ABQ1AWR4</accession>
<evidence type="ECO:0000313" key="1">
    <source>
        <dbReference type="EMBL" id="GFF89399.1"/>
    </source>
</evidence>
<organism evidence="1 2">
    <name type="scientific">Aspergillus udagawae</name>
    <dbReference type="NCBI Taxonomy" id="91492"/>
    <lineage>
        <taxon>Eukaryota</taxon>
        <taxon>Fungi</taxon>
        <taxon>Dikarya</taxon>
        <taxon>Ascomycota</taxon>
        <taxon>Pezizomycotina</taxon>
        <taxon>Eurotiomycetes</taxon>
        <taxon>Eurotiomycetidae</taxon>
        <taxon>Eurotiales</taxon>
        <taxon>Aspergillaceae</taxon>
        <taxon>Aspergillus</taxon>
        <taxon>Aspergillus subgen. Fumigati</taxon>
    </lineage>
</organism>
<reference evidence="1 2" key="1">
    <citation type="submission" date="2020-01" db="EMBL/GenBank/DDBJ databases">
        <title>Draft genome sequence of Aspergillus udagawae IFM 53868.</title>
        <authorList>
            <person name="Takahashi H."/>
            <person name="Yaguchi T."/>
        </authorList>
    </citation>
    <scope>NUCLEOTIDE SEQUENCE [LARGE SCALE GENOMIC DNA]</scope>
    <source>
        <strain evidence="1 2">IFM 53868</strain>
    </source>
</reference>
<dbReference type="EMBL" id="BLKG01000061">
    <property type="protein sequence ID" value="GFF89399.1"/>
    <property type="molecule type" value="Genomic_DNA"/>
</dbReference>